<dbReference type="InterPro" id="IPR015943">
    <property type="entry name" value="WD40/YVTN_repeat-like_dom_sf"/>
</dbReference>
<evidence type="ECO:0000313" key="3">
    <source>
        <dbReference type="Proteomes" id="UP001185792"/>
    </source>
</evidence>
<dbReference type="Gene3D" id="2.130.10.10">
    <property type="entry name" value="YVTN repeat-like/Quinoprotein amine dehydrogenase"/>
    <property type="match status" value="1"/>
</dbReference>
<feature type="region of interest" description="Disordered" evidence="1">
    <location>
        <begin position="1"/>
        <end position="25"/>
    </location>
</feature>
<proteinExistence type="predicted"/>
<evidence type="ECO:0000256" key="1">
    <source>
        <dbReference type="SAM" id="MobiDB-lite"/>
    </source>
</evidence>
<keyword evidence="3" id="KW-1185">Reference proteome</keyword>
<comment type="caution">
    <text evidence="2">The sequence shown here is derived from an EMBL/GenBank/DDBJ whole genome shotgun (WGS) entry which is preliminary data.</text>
</comment>
<dbReference type="EMBL" id="JAWLUM010000006">
    <property type="protein sequence ID" value="MDV7136855.1"/>
    <property type="molecule type" value="Genomic_DNA"/>
</dbReference>
<dbReference type="SUPFAM" id="SSF110296">
    <property type="entry name" value="Oligoxyloglucan reducing end-specific cellobiohydrolase"/>
    <property type="match status" value="1"/>
</dbReference>
<evidence type="ECO:0000313" key="2">
    <source>
        <dbReference type="EMBL" id="MDV7136855.1"/>
    </source>
</evidence>
<dbReference type="RefSeq" id="WP_243404766.1">
    <property type="nucleotide sequence ID" value="NZ_JAWLUM010000006.1"/>
</dbReference>
<sequence length="264" mass="26960">MAVATGCTSAAPAPRQNPSAGVGDVTEAIPLSPELTHLHGLQLSADRTLLAGTHTGLAAITPAGATTAVGTSDDDLMGLSGIPGTDVVFASGHPGRSSSAPNPLGLRASTDGGRTWQDRSLVGEVDFHVLAADEGLLIGSDGGARLLISTDAGHTWSAGAQLVPRTLAISADGIWAATEDGIVWRSTDGGRSFARIAAPTIALLAGSGSALWAIDVDGYAWQHFENRPWLKHSWIGAPHALTVAPDGLAYAASTTQLWVLQPLT</sequence>
<dbReference type="Proteomes" id="UP001185792">
    <property type="component" value="Unassembled WGS sequence"/>
</dbReference>
<gene>
    <name evidence="2" type="ORF">R4198_24460</name>
</gene>
<name>A0ABU4F029_WILMA</name>
<organism evidence="2 3">
    <name type="scientific">Williamsia marianensis</name>
    <dbReference type="NCBI Taxonomy" id="85044"/>
    <lineage>
        <taxon>Bacteria</taxon>
        <taxon>Bacillati</taxon>
        <taxon>Actinomycetota</taxon>
        <taxon>Actinomycetes</taxon>
        <taxon>Mycobacteriales</taxon>
        <taxon>Nocardiaceae</taxon>
        <taxon>Williamsia</taxon>
    </lineage>
</organism>
<reference evidence="2 3" key="1">
    <citation type="submission" date="2023-10" db="EMBL/GenBank/DDBJ databases">
        <title>Development of a sustainable strategy for remediation of hydrocarbon-contaminated territories based on the waste exchange concept.</title>
        <authorList>
            <person name="Krivoruchko A."/>
        </authorList>
    </citation>
    <scope>NUCLEOTIDE SEQUENCE [LARGE SCALE GENOMIC DNA]</scope>
    <source>
        <strain evidence="2 3">IEGM 1236</strain>
    </source>
</reference>
<accession>A0ABU4F029</accession>
<protein>
    <submittedName>
        <fullName evidence="2">Exo-alpha-sialidase</fullName>
    </submittedName>
</protein>